<dbReference type="GO" id="GO:0008757">
    <property type="term" value="F:S-adenosylmethionine-dependent methyltransferase activity"/>
    <property type="evidence" value="ECO:0007669"/>
    <property type="project" value="InterPro"/>
</dbReference>
<dbReference type="SUPFAM" id="SSF53335">
    <property type="entry name" value="S-adenosyl-L-methionine-dependent methyltransferases"/>
    <property type="match status" value="1"/>
</dbReference>
<dbReference type="Proteomes" id="UP000178254">
    <property type="component" value="Unassembled WGS sequence"/>
</dbReference>
<keyword evidence="1" id="KW-1133">Transmembrane helix</keyword>
<name>A0A1F6PFR3_9BACT</name>
<dbReference type="AlphaFoldDB" id="A0A1F6PFR3"/>
<evidence type="ECO:0000259" key="2">
    <source>
        <dbReference type="Pfam" id="PF08241"/>
    </source>
</evidence>
<protein>
    <recommendedName>
        <fullName evidence="2">Methyltransferase type 11 domain-containing protein</fullName>
    </recommendedName>
</protein>
<keyword evidence="1" id="KW-0472">Membrane</keyword>
<dbReference type="InterPro" id="IPR029063">
    <property type="entry name" value="SAM-dependent_MTases_sf"/>
</dbReference>
<evidence type="ECO:0000313" key="4">
    <source>
        <dbReference type="Proteomes" id="UP000178254"/>
    </source>
</evidence>
<dbReference type="InterPro" id="IPR013216">
    <property type="entry name" value="Methyltransf_11"/>
</dbReference>
<dbReference type="CDD" id="cd02440">
    <property type="entry name" value="AdoMet_MTases"/>
    <property type="match status" value="1"/>
</dbReference>
<dbReference type="Pfam" id="PF08241">
    <property type="entry name" value="Methyltransf_11"/>
    <property type="match status" value="1"/>
</dbReference>
<evidence type="ECO:0000313" key="3">
    <source>
        <dbReference type="EMBL" id="OGH94958.1"/>
    </source>
</evidence>
<comment type="caution">
    <text evidence="3">The sequence shown here is derived from an EMBL/GenBank/DDBJ whole genome shotgun (WGS) entry which is preliminary data.</text>
</comment>
<sequence>MADYYHYSIHRLLLNRLIKKELSALGGKVLDVGSKNRRYDIFFKADTDIIAVDKIPNKSLQVEFGDLENGLNFVDNQFDAIVCLEVLEYLDNYELGLKEISRLLKWGGKAIVSVPFLFAEHSDNQRFTEQFLKRKCELYFSEAQVSKVGNGFTAIWDIVRAKALVQKNIFIRLILFLCILPYLFLIKLFNLKAQKDLFYSGLFVVLKK</sequence>
<feature type="transmembrane region" description="Helical" evidence="1">
    <location>
        <begin position="169"/>
        <end position="189"/>
    </location>
</feature>
<feature type="domain" description="Methyltransferase type 11" evidence="2">
    <location>
        <begin position="55"/>
        <end position="111"/>
    </location>
</feature>
<dbReference type="Gene3D" id="3.40.50.150">
    <property type="entry name" value="Vaccinia Virus protein VP39"/>
    <property type="match status" value="1"/>
</dbReference>
<dbReference type="EMBL" id="MFRE01000005">
    <property type="protein sequence ID" value="OGH94958.1"/>
    <property type="molecule type" value="Genomic_DNA"/>
</dbReference>
<proteinExistence type="predicted"/>
<organism evidence="3 4">
    <name type="scientific">Candidatus Magasanikbacteria bacterium RIFOXYD2_FULL_41_14</name>
    <dbReference type="NCBI Taxonomy" id="1798709"/>
    <lineage>
        <taxon>Bacteria</taxon>
        <taxon>Candidatus Magasanikiibacteriota</taxon>
    </lineage>
</organism>
<reference evidence="3 4" key="1">
    <citation type="journal article" date="2016" name="Nat. Commun.">
        <title>Thousands of microbial genomes shed light on interconnected biogeochemical processes in an aquifer system.</title>
        <authorList>
            <person name="Anantharaman K."/>
            <person name="Brown C.T."/>
            <person name="Hug L.A."/>
            <person name="Sharon I."/>
            <person name="Castelle C.J."/>
            <person name="Probst A.J."/>
            <person name="Thomas B.C."/>
            <person name="Singh A."/>
            <person name="Wilkins M.J."/>
            <person name="Karaoz U."/>
            <person name="Brodie E.L."/>
            <person name="Williams K.H."/>
            <person name="Hubbard S.S."/>
            <person name="Banfield J.F."/>
        </authorList>
    </citation>
    <scope>NUCLEOTIDE SEQUENCE [LARGE SCALE GENOMIC DNA]</scope>
</reference>
<gene>
    <name evidence="3" type="ORF">A2538_04695</name>
</gene>
<dbReference type="STRING" id="1798709.A2538_04695"/>
<evidence type="ECO:0000256" key="1">
    <source>
        <dbReference type="SAM" id="Phobius"/>
    </source>
</evidence>
<accession>A0A1F6PFR3</accession>
<keyword evidence="1" id="KW-0812">Transmembrane</keyword>